<gene>
    <name evidence="2" type="ORF">SAMN06265219_102286</name>
</gene>
<evidence type="ECO:0000313" key="3">
    <source>
        <dbReference type="Proteomes" id="UP000317557"/>
    </source>
</evidence>
<proteinExistence type="predicted"/>
<dbReference type="Pfam" id="PF11325">
    <property type="entry name" value="DUF3127"/>
    <property type="match status" value="1"/>
</dbReference>
<accession>A0A521BHE9</accession>
<evidence type="ECO:0000313" key="2">
    <source>
        <dbReference type="EMBL" id="SMO46341.1"/>
    </source>
</evidence>
<dbReference type="RefSeq" id="WP_142453288.1">
    <property type="nucleotide sequence ID" value="NZ_FXTP01000002.1"/>
</dbReference>
<dbReference type="EMBL" id="FXTP01000002">
    <property type="protein sequence ID" value="SMO46341.1"/>
    <property type="molecule type" value="Genomic_DNA"/>
</dbReference>
<organism evidence="2 3">
    <name type="scientific">Gracilimonas mengyeensis</name>
    <dbReference type="NCBI Taxonomy" id="1302730"/>
    <lineage>
        <taxon>Bacteria</taxon>
        <taxon>Pseudomonadati</taxon>
        <taxon>Balneolota</taxon>
        <taxon>Balneolia</taxon>
        <taxon>Balneolales</taxon>
        <taxon>Balneolaceae</taxon>
        <taxon>Gracilimonas</taxon>
    </lineage>
</organism>
<keyword evidence="3" id="KW-1185">Reference proteome</keyword>
<evidence type="ECO:0008006" key="4">
    <source>
        <dbReference type="Google" id="ProtNLM"/>
    </source>
</evidence>
<sequence>MDLQLTGKVVNILEEKSGQGKNGPWRKRDFILKTKGQYPKQVCITQWGDNIDQQQVQEGDEITASIDIQSREYNGNWYTDVKAWKVEKAQGDVAPPPSAPGLTMDGNQEMDLDDDMPF</sequence>
<name>A0A521BHE9_9BACT</name>
<evidence type="ECO:0000256" key="1">
    <source>
        <dbReference type="SAM" id="MobiDB-lite"/>
    </source>
</evidence>
<reference evidence="2 3" key="1">
    <citation type="submission" date="2017-05" db="EMBL/GenBank/DDBJ databases">
        <authorList>
            <person name="Varghese N."/>
            <person name="Submissions S."/>
        </authorList>
    </citation>
    <scope>NUCLEOTIDE SEQUENCE [LARGE SCALE GENOMIC DNA]</scope>
    <source>
        <strain evidence="2 3">DSM 21985</strain>
    </source>
</reference>
<dbReference type="OrthoDB" id="598142at2"/>
<dbReference type="InterPro" id="IPR021474">
    <property type="entry name" value="DUF3127"/>
</dbReference>
<feature type="region of interest" description="Disordered" evidence="1">
    <location>
        <begin position="90"/>
        <end position="118"/>
    </location>
</feature>
<protein>
    <recommendedName>
        <fullName evidence="4">DUF3127 domain-containing protein</fullName>
    </recommendedName>
</protein>
<dbReference type="Proteomes" id="UP000317557">
    <property type="component" value="Unassembled WGS sequence"/>
</dbReference>
<dbReference type="AlphaFoldDB" id="A0A521BHE9"/>
<feature type="compositionally biased region" description="Acidic residues" evidence="1">
    <location>
        <begin position="108"/>
        <end position="118"/>
    </location>
</feature>